<dbReference type="PIRSF" id="PIRSF002741">
    <property type="entry name" value="MppA"/>
    <property type="match status" value="1"/>
</dbReference>
<dbReference type="InterPro" id="IPR030678">
    <property type="entry name" value="Peptide/Ni-bd"/>
</dbReference>
<evidence type="ECO:0000313" key="7">
    <source>
        <dbReference type="EMBL" id="PWS38667.1"/>
    </source>
</evidence>
<evidence type="ECO:0000259" key="6">
    <source>
        <dbReference type="Pfam" id="PF00496"/>
    </source>
</evidence>
<dbReference type="InterPro" id="IPR000914">
    <property type="entry name" value="SBP_5_dom"/>
</dbReference>
<sequence>MPGLPFAFAEGQASLSSTRTGGRRMRIATRLVLAGALLGAATAVQAADLTIAVEVAPTSMDPHFHNFGPNKSLHAHVYQGLVGRAPDQSLVPALATAWRATGPNEWEFALRGDARFHDGTPFTAEDVAFTFRRAREVRGSPSSYAFFLAPVSEVQVLDPQRIRITTTATFPDLPAYVSQIGIVSARIGADAQTADYNAGRAAIGTGPYRFRGFVPGERVELARSTTWNGEAEPWENVTFRVIAQPAARVAALLAGDVDMIANVPPQQVARLRQDARFKVVTGVSPLLVTFFPDHAEREAPFATTNDGRPMPNPFRDLRVRRAVSIAIDRRGIAERVMDGLASPTMQFMPPGYSGHLADIAVPAADVAEARRLLAEAGFPDGFRLTLHCLNNRIVNDEQICQAVAQMLGRIGIRTTVDAMPQAVFVPRAQRFEFSLFMHGLSTELAEPASLLLPSVATMDRERRTGAINRGRYSNAEFDRLLAQAQTTLDPVARAALMDRAQRILIEEVALVPVHHQVNAWATRATLVQTPRQDEFTLATMVRPAR</sequence>
<gene>
    <name evidence="7" type="ORF">DFH01_05205</name>
</gene>
<organism evidence="7 8">
    <name type="scientific">Falsiroseomonas bella</name>
    <dbReference type="NCBI Taxonomy" id="2184016"/>
    <lineage>
        <taxon>Bacteria</taxon>
        <taxon>Pseudomonadati</taxon>
        <taxon>Pseudomonadota</taxon>
        <taxon>Alphaproteobacteria</taxon>
        <taxon>Acetobacterales</taxon>
        <taxon>Roseomonadaceae</taxon>
        <taxon>Falsiroseomonas</taxon>
    </lineage>
</organism>
<comment type="subcellular location">
    <subcellularLocation>
        <location evidence="1">Periplasm</location>
    </subcellularLocation>
</comment>
<feature type="domain" description="Solute-binding protein family 5" evidence="6">
    <location>
        <begin position="90"/>
        <end position="454"/>
    </location>
</feature>
<name>A0A317FKP0_9PROT</name>
<evidence type="ECO:0000256" key="4">
    <source>
        <dbReference type="ARBA" id="ARBA00022729"/>
    </source>
</evidence>
<dbReference type="CDD" id="cd08498">
    <property type="entry name" value="PBP2_NikA_DppA_OppA_like_2"/>
    <property type="match status" value="1"/>
</dbReference>
<feature type="signal peptide" evidence="5">
    <location>
        <begin position="1"/>
        <end position="46"/>
    </location>
</feature>
<evidence type="ECO:0000256" key="1">
    <source>
        <dbReference type="ARBA" id="ARBA00004418"/>
    </source>
</evidence>
<comment type="caution">
    <text evidence="7">The sequence shown here is derived from an EMBL/GenBank/DDBJ whole genome shotgun (WGS) entry which is preliminary data.</text>
</comment>
<keyword evidence="8" id="KW-1185">Reference proteome</keyword>
<dbReference type="GO" id="GO:0015833">
    <property type="term" value="P:peptide transport"/>
    <property type="evidence" value="ECO:0007669"/>
    <property type="project" value="TreeGrafter"/>
</dbReference>
<dbReference type="InterPro" id="IPR039424">
    <property type="entry name" value="SBP_5"/>
</dbReference>
<dbReference type="GO" id="GO:0030288">
    <property type="term" value="C:outer membrane-bounded periplasmic space"/>
    <property type="evidence" value="ECO:0007669"/>
    <property type="project" value="UniProtKB-ARBA"/>
</dbReference>
<proteinExistence type="inferred from homology"/>
<dbReference type="Gene3D" id="3.40.190.10">
    <property type="entry name" value="Periplasmic binding protein-like II"/>
    <property type="match status" value="1"/>
</dbReference>
<evidence type="ECO:0000256" key="2">
    <source>
        <dbReference type="ARBA" id="ARBA00005695"/>
    </source>
</evidence>
<dbReference type="Gene3D" id="3.10.105.10">
    <property type="entry name" value="Dipeptide-binding Protein, Domain 3"/>
    <property type="match status" value="1"/>
</dbReference>
<comment type="similarity">
    <text evidence="2">Belongs to the bacterial solute-binding protein 5 family.</text>
</comment>
<dbReference type="Gene3D" id="3.90.76.10">
    <property type="entry name" value="Dipeptide-binding Protein, Domain 1"/>
    <property type="match status" value="1"/>
</dbReference>
<dbReference type="GO" id="GO:1904680">
    <property type="term" value="F:peptide transmembrane transporter activity"/>
    <property type="evidence" value="ECO:0007669"/>
    <property type="project" value="TreeGrafter"/>
</dbReference>
<reference evidence="8" key="1">
    <citation type="submission" date="2018-05" db="EMBL/GenBank/DDBJ databases">
        <authorList>
            <person name="Du Z."/>
            <person name="Wang X."/>
        </authorList>
    </citation>
    <scope>NUCLEOTIDE SEQUENCE [LARGE SCALE GENOMIC DNA]</scope>
    <source>
        <strain evidence="8">CQN31</strain>
    </source>
</reference>
<dbReference type="Pfam" id="PF00496">
    <property type="entry name" value="SBP_bac_5"/>
    <property type="match status" value="1"/>
</dbReference>
<dbReference type="GO" id="GO:0043190">
    <property type="term" value="C:ATP-binding cassette (ABC) transporter complex"/>
    <property type="evidence" value="ECO:0007669"/>
    <property type="project" value="InterPro"/>
</dbReference>
<evidence type="ECO:0000313" key="8">
    <source>
        <dbReference type="Proteomes" id="UP000245765"/>
    </source>
</evidence>
<feature type="chain" id="PRO_5016438351" evidence="5">
    <location>
        <begin position="47"/>
        <end position="545"/>
    </location>
</feature>
<dbReference type="EMBL" id="QGNA01000001">
    <property type="protein sequence ID" value="PWS38667.1"/>
    <property type="molecule type" value="Genomic_DNA"/>
</dbReference>
<accession>A0A317FKP0</accession>
<dbReference type="SUPFAM" id="SSF53850">
    <property type="entry name" value="Periplasmic binding protein-like II"/>
    <property type="match status" value="1"/>
</dbReference>
<keyword evidence="4 5" id="KW-0732">Signal</keyword>
<dbReference type="PANTHER" id="PTHR30290:SF9">
    <property type="entry name" value="OLIGOPEPTIDE-BINDING PROTEIN APPA"/>
    <property type="match status" value="1"/>
</dbReference>
<evidence type="ECO:0000256" key="5">
    <source>
        <dbReference type="SAM" id="SignalP"/>
    </source>
</evidence>
<dbReference type="Proteomes" id="UP000245765">
    <property type="component" value="Unassembled WGS sequence"/>
</dbReference>
<protein>
    <submittedName>
        <fullName evidence="7">ABC transporter substrate-binding protein</fullName>
    </submittedName>
</protein>
<dbReference type="PANTHER" id="PTHR30290">
    <property type="entry name" value="PERIPLASMIC BINDING COMPONENT OF ABC TRANSPORTER"/>
    <property type="match status" value="1"/>
</dbReference>
<dbReference type="AlphaFoldDB" id="A0A317FKP0"/>
<keyword evidence="3" id="KW-0813">Transport</keyword>
<evidence type="ECO:0000256" key="3">
    <source>
        <dbReference type="ARBA" id="ARBA00022448"/>
    </source>
</evidence>